<protein>
    <submittedName>
        <fullName evidence="1">Uncharacterized protein</fullName>
    </submittedName>
</protein>
<comment type="caution">
    <text evidence="1">The sequence shown here is derived from an EMBL/GenBank/DDBJ whole genome shotgun (WGS) entry which is preliminary data.</text>
</comment>
<dbReference type="EMBL" id="JAWDJW010006433">
    <property type="protein sequence ID" value="KAK3064762.1"/>
    <property type="molecule type" value="Genomic_DNA"/>
</dbReference>
<name>A0ACC3DBT1_9PEZI</name>
<sequence length="213" mass="24578">MRAPHTVEKHMPKDGHWKQQTAREAPAPSLCDLPAELRNHIYRYALTESHDLFISVRAPPQQPALTRTCRQICTEALGIFYLNNRFRCVIDNLDSSLMRRWWGRREIDSYKDNLIVRSQYSFDGGPCWSNMMAWLKAFYRDGKQLAPKEPIGDSRENHNLVLACARLFRVTEALLETGVPWKDAKKVIRLAARLIEGCNPTWDCPDDPIIALT</sequence>
<accession>A0ACC3DBT1</accession>
<dbReference type="Proteomes" id="UP001186974">
    <property type="component" value="Unassembled WGS sequence"/>
</dbReference>
<evidence type="ECO:0000313" key="2">
    <source>
        <dbReference type="Proteomes" id="UP001186974"/>
    </source>
</evidence>
<proteinExistence type="predicted"/>
<gene>
    <name evidence="1" type="ORF">LTS18_004210</name>
</gene>
<keyword evidence="2" id="KW-1185">Reference proteome</keyword>
<organism evidence="1 2">
    <name type="scientific">Coniosporium uncinatum</name>
    <dbReference type="NCBI Taxonomy" id="93489"/>
    <lineage>
        <taxon>Eukaryota</taxon>
        <taxon>Fungi</taxon>
        <taxon>Dikarya</taxon>
        <taxon>Ascomycota</taxon>
        <taxon>Pezizomycotina</taxon>
        <taxon>Dothideomycetes</taxon>
        <taxon>Dothideomycetes incertae sedis</taxon>
        <taxon>Coniosporium</taxon>
    </lineage>
</organism>
<reference evidence="1" key="1">
    <citation type="submission" date="2024-09" db="EMBL/GenBank/DDBJ databases">
        <title>Black Yeasts Isolated from many extreme environments.</title>
        <authorList>
            <person name="Coleine C."/>
            <person name="Stajich J.E."/>
            <person name="Selbmann L."/>
        </authorList>
    </citation>
    <scope>NUCLEOTIDE SEQUENCE</scope>
    <source>
        <strain evidence="1">CCFEE 5737</strain>
    </source>
</reference>
<evidence type="ECO:0000313" key="1">
    <source>
        <dbReference type="EMBL" id="KAK3064762.1"/>
    </source>
</evidence>